<name>A0ABS1CJH6_9GAMM</name>
<dbReference type="Pfam" id="PF05168">
    <property type="entry name" value="HEPN"/>
    <property type="match status" value="1"/>
</dbReference>
<keyword evidence="3" id="KW-1185">Reference proteome</keyword>
<dbReference type="InterPro" id="IPR007842">
    <property type="entry name" value="HEPN_dom"/>
</dbReference>
<dbReference type="Proteomes" id="UP000748752">
    <property type="component" value="Unassembled WGS sequence"/>
</dbReference>
<dbReference type="Gene3D" id="1.20.120.330">
    <property type="entry name" value="Nucleotidyltransferases domain 2"/>
    <property type="match status" value="1"/>
</dbReference>
<feature type="domain" description="HEPN" evidence="1">
    <location>
        <begin position="26"/>
        <end position="139"/>
    </location>
</feature>
<protein>
    <recommendedName>
        <fullName evidence="1">HEPN domain-containing protein</fullName>
    </recommendedName>
</protein>
<dbReference type="SMART" id="SM00748">
    <property type="entry name" value="HEPN"/>
    <property type="match status" value="1"/>
</dbReference>
<sequence>MSLGAPAAREGSCMAMLEHAASMLKMANRDHDTLVATVDLPQVADSIYGFHAQQAVEKALKAWLALRGLQYPVTHDLPRLLSLLRQSGADVDAFQELDRFTPYAVQARYEAGDPDEEEALDRPAIVSEVEALLRQVARLLDATDGGSRHAPA</sequence>
<evidence type="ECO:0000313" key="2">
    <source>
        <dbReference type="EMBL" id="MBK1632071.1"/>
    </source>
</evidence>
<dbReference type="PROSITE" id="PS50910">
    <property type="entry name" value="HEPN"/>
    <property type="match status" value="1"/>
</dbReference>
<reference evidence="2 3" key="1">
    <citation type="journal article" date="2020" name="Microorganisms">
        <title>Osmotic Adaptation and Compatible Solute Biosynthesis of Phototrophic Bacteria as Revealed from Genome Analyses.</title>
        <authorList>
            <person name="Imhoff J.F."/>
            <person name="Rahn T."/>
            <person name="Kunzel S."/>
            <person name="Keller A."/>
            <person name="Neulinger S.C."/>
        </authorList>
    </citation>
    <scope>NUCLEOTIDE SEQUENCE [LARGE SCALE GENOMIC DNA]</scope>
    <source>
        <strain evidence="2 3">DSM 6210</strain>
    </source>
</reference>
<gene>
    <name evidence="2" type="ORF">CKO31_15260</name>
</gene>
<accession>A0ABS1CJH6</accession>
<comment type="caution">
    <text evidence="2">The sequence shown here is derived from an EMBL/GenBank/DDBJ whole genome shotgun (WGS) entry which is preliminary data.</text>
</comment>
<dbReference type="EMBL" id="NRRV01000039">
    <property type="protein sequence ID" value="MBK1632071.1"/>
    <property type="molecule type" value="Genomic_DNA"/>
</dbReference>
<evidence type="ECO:0000313" key="3">
    <source>
        <dbReference type="Proteomes" id="UP000748752"/>
    </source>
</evidence>
<dbReference type="SUPFAM" id="SSF81593">
    <property type="entry name" value="Nucleotidyltransferase substrate binding subunit/domain"/>
    <property type="match status" value="1"/>
</dbReference>
<proteinExistence type="predicted"/>
<organism evidence="2 3">
    <name type="scientific">Thiohalocapsa halophila</name>
    <dbReference type="NCBI Taxonomy" id="69359"/>
    <lineage>
        <taxon>Bacteria</taxon>
        <taxon>Pseudomonadati</taxon>
        <taxon>Pseudomonadota</taxon>
        <taxon>Gammaproteobacteria</taxon>
        <taxon>Chromatiales</taxon>
        <taxon>Chromatiaceae</taxon>
        <taxon>Thiohalocapsa</taxon>
    </lineage>
</organism>
<evidence type="ECO:0000259" key="1">
    <source>
        <dbReference type="PROSITE" id="PS50910"/>
    </source>
</evidence>